<feature type="transmembrane region" description="Helical" evidence="6">
    <location>
        <begin position="60"/>
        <end position="87"/>
    </location>
</feature>
<name>A0A4R6KHP2_9ACTN</name>
<dbReference type="PANTHER" id="PTHR32196">
    <property type="entry name" value="ABC TRANSPORTER PERMEASE PROTEIN YPHD-RELATED-RELATED"/>
    <property type="match status" value="1"/>
</dbReference>
<dbReference type="Proteomes" id="UP000295388">
    <property type="component" value="Unassembled WGS sequence"/>
</dbReference>
<keyword evidence="5 6" id="KW-0472">Membrane</keyword>
<dbReference type="GO" id="GO:0022857">
    <property type="term" value="F:transmembrane transporter activity"/>
    <property type="evidence" value="ECO:0007669"/>
    <property type="project" value="InterPro"/>
</dbReference>
<dbReference type="CDD" id="cd06579">
    <property type="entry name" value="TM_PBP1_transp_AraH_like"/>
    <property type="match status" value="1"/>
</dbReference>
<dbReference type="InterPro" id="IPR001851">
    <property type="entry name" value="ABC_transp_permease"/>
</dbReference>
<keyword evidence="4 6" id="KW-1133">Transmembrane helix</keyword>
<evidence type="ECO:0000256" key="5">
    <source>
        <dbReference type="ARBA" id="ARBA00023136"/>
    </source>
</evidence>
<gene>
    <name evidence="7" type="ORF">EV643_10416</name>
</gene>
<keyword evidence="8" id="KW-1185">Reference proteome</keyword>
<feature type="transmembrane region" description="Helical" evidence="6">
    <location>
        <begin position="135"/>
        <end position="156"/>
    </location>
</feature>
<evidence type="ECO:0000256" key="4">
    <source>
        <dbReference type="ARBA" id="ARBA00022989"/>
    </source>
</evidence>
<comment type="caution">
    <text evidence="7">The sequence shown here is derived from an EMBL/GenBank/DDBJ whole genome shotgun (WGS) entry which is preliminary data.</text>
</comment>
<accession>A0A4R6KHP2</accession>
<evidence type="ECO:0000313" key="7">
    <source>
        <dbReference type="EMBL" id="TDO50524.1"/>
    </source>
</evidence>
<keyword evidence="3 6" id="KW-0812">Transmembrane</keyword>
<feature type="transmembrane region" description="Helical" evidence="6">
    <location>
        <begin position="107"/>
        <end position="128"/>
    </location>
</feature>
<feature type="transmembrane region" description="Helical" evidence="6">
    <location>
        <begin position="176"/>
        <end position="200"/>
    </location>
</feature>
<protein>
    <submittedName>
        <fullName evidence="7">Ribose transport system permease protein</fullName>
    </submittedName>
</protein>
<dbReference type="AlphaFoldDB" id="A0A4R6KHP2"/>
<dbReference type="GO" id="GO:0005886">
    <property type="term" value="C:plasma membrane"/>
    <property type="evidence" value="ECO:0007669"/>
    <property type="project" value="UniProtKB-SubCell"/>
</dbReference>
<comment type="subcellular location">
    <subcellularLocation>
        <location evidence="1">Cell membrane</location>
        <topology evidence="1">Multi-pass membrane protein</topology>
    </subcellularLocation>
</comment>
<dbReference type="RefSeq" id="WP_133799733.1">
    <property type="nucleotide sequence ID" value="NZ_SNWQ01000004.1"/>
</dbReference>
<dbReference type="EMBL" id="SNWQ01000004">
    <property type="protein sequence ID" value="TDO50524.1"/>
    <property type="molecule type" value="Genomic_DNA"/>
</dbReference>
<feature type="transmembrane region" description="Helical" evidence="6">
    <location>
        <begin position="228"/>
        <end position="248"/>
    </location>
</feature>
<evidence type="ECO:0000256" key="2">
    <source>
        <dbReference type="ARBA" id="ARBA00022475"/>
    </source>
</evidence>
<feature type="transmembrane region" description="Helical" evidence="6">
    <location>
        <begin position="20"/>
        <end position="39"/>
    </location>
</feature>
<proteinExistence type="predicted"/>
<dbReference type="Pfam" id="PF02653">
    <property type="entry name" value="BPD_transp_2"/>
    <property type="match status" value="1"/>
</dbReference>
<dbReference type="OrthoDB" id="9808136at2"/>
<reference evidence="7 8" key="1">
    <citation type="submission" date="2019-03" db="EMBL/GenBank/DDBJ databases">
        <title>Genomic Encyclopedia of Type Strains, Phase III (KMG-III): the genomes of soil and plant-associated and newly described type strains.</title>
        <authorList>
            <person name="Whitman W."/>
        </authorList>
    </citation>
    <scope>NUCLEOTIDE SEQUENCE [LARGE SCALE GENOMIC DNA]</scope>
    <source>
        <strain evidence="7 8">VKM Ac-2527</strain>
    </source>
</reference>
<sequence>MTNLAEVTRKRVSKIHAGELSSATWVTAALFLILALFIIMNPAEFGTASNLSNIALDASILLVLAVGGTYVLITGGVDLSIGSVLVFSSVAGAKVMQHFGGAGGDAVIGGLAAALVAGAGWGFINGFVITRMRVAPLVVTLGTLGMALGFALMWAGGNDLQGVPPNLVYRFGLGNILPGIPAVATVAAFVALVAGVVLAWTKFGRYTYAIGSNSESSKRAGIAVDRHLIKVYMLGGLLAGLAGFLSLARFGTTSIAGHNLDNMNALTGVIIGGTSLYGGVGKVFGTVIGTLIPAVLQNGFVIAGLPPYWQQVAVGAVLIFAVYLDRARRDAELS</sequence>
<dbReference type="PANTHER" id="PTHR32196:SF72">
    <property type="entry name" value="RIBOSE IMPORT PERMEASE PROTEIN RBSC"/>
    <property type="match status" value="1"/>
</dbReference>
<feature type="transmembrane region" description="Helical" evidence="6">
    <location>
        <begin position="308"/>
        <end position="324"/>
    </location>
</feature>
<evidence type="ECO:0000256" key="6">
    <source>
        <dbReference type="SAM" id="Phobius"/>
    </source>
</evidence>
<keyword evidence="2" id="KW-1003">Cell membrane</keyword>
<evidence type="ECO:0000313" key="8">
    <source>
        <dbReference type="Proteomes" id="UP000295388"/>
    </source>
</evidence>
<evidence type="ECO:0000256" key="3">
    <source>
        <dbReference type="ARBA" id="ARBA00022692"/>
    </source>
</evidence>
<evidence type="ECO:0000256" key="1">
    <source>
        <dbReference type="ARBA" id="ARBA00004651"/>
    </source>
</evidence>
<organism evidence="7 8">
    <name type="scientific">Kribbella caucasensis</name>
    <dbReference type="NCBI Taxonomy" id="2512215"/>
    <lineage>
        <taxon>Bacteria</taxon>
        <taxon>Bacillati</taxon>
        <taxon>Actinomycetota</taxon>
        <taxon>Actinomycetes</taxon>
        <taxon>Propionibacteriales</taxon>
        <taxon>Kribbellaceae</taxon>
        <taxon>Kribbella</taxon>
    </lineage>
</organism>